<dbReference type="AlphaFoldDB" id="A0A4S2AAJ1"/>
<gene>
    <name evidence="2" type="ORF">E5355_18745</name>
</gene>
<keyword evidence="3" id="KW-1185">Reference proteome</keyword>
<sequence>MEASLKASGVELKYKYRRGTEEIQGLSFICKGKCFPASKIDRRFSFGSIKAHLAKNKPLHPQSRWMYADGTNPDAPAQSQGHNNFGLYGGASQSPTEEGPCTVSGGATAKRGRNSVADIRRCHRQKPLPLSEPRNEARILTETFQWAVCTNILYNPIKDRQPRQSLPGLPVFLHEI</sequence>
<name>A0A4S2AAJ1_9BACE</name>
<organism evidence="2 3">
    <name type="scientific">Bacteroides muris</name>
    <name type="common">ex Afrizal et al. 2022</name>
    <dbReference type="NCBI Taxonomy" id="2516960"/>
    <lineage>
        <taxon>Bacteria</taxon>
        <taxon>Pseudomonadati</taxon>
        <taxon>Bacteroidota</taxon>
        <taxon>Bacteroidia</taxon>
        <taxon>Bacteroidales</taxon>
        <taxon>Bacteroidaceae</taxon>
        <taxon>Bacteroides</taxon>
    </lineage>
</organism>
<dbReference type="RefSeq" id="WP_136011521.1">
    <property type="nucleotide sequence ID" value="NZ_SRYZ01000087.1"/>
</dbReference>
<evidence type="ECO:0000313" key="2">
    <source>
        <dbReference type="EMBL" id="TGX97768.1"/>
    </source>
</evidence>
<evidence type="ECO:0008006" key="4">
    <source>
        <dbReference type="Google" id="ProtNLM"/>
    </source>
</evidence>
<dbReference type="EMBL" id="SRYZ01000087">
    <property type="protein sequence ID" value="TGX97768.1"/>
    <property type="molecule type" value="Genomic_DNA"/>
</dbReference>
<evidence type="ECO:0000313" key="3">
    <source>
        <dbReference type="Proteomes" id="UP000310532"/>
    </source>
</evidence>
<reference evidence="2 3" key="1">
    <citation type="submission" date="2019-04" db="EMBL/GenBank/DDBJ databases">
        <title>Microbes associate with the intestines of laboratory mice.</title>
        <authorList>
            <person name="Navarre W."/>
            <person name="Wong E."/>
            <person name="Huang K."/>
            <person name="Tropini C."/>
            <person name="Ng K."/>
            <person name="Yu B."/>
        </authorList>
    </citation>
    <scope>NUCLEOTIDE SEQUENCE [LARGE SCALE GENOMIC DNA]</scope>
    <source>
        <strain evidence="2 3">NM69_E16B</strain>
    </source>
</reference>
<evidence type="ECO:0000256" key="1">
    <source>
        <dbReference type="SAM" id="MobiDB-lite"/>
    </source>
</evidence>
<comment type="caution">
    <text evidence="2">The sequence shown here is derived from an EMBL/GenBank/DDBJ whole genome shotgun (WGS) entry which is preliminary data.</text>
</comment>
<dbReference type="Proteomes" id="UP000310532">
    <property type="component" value="Unassembled WGS sequence"/>
</dbReference>
<accession>A0A4S2AAJ1</accession>
<feature type="region of interest" description="Disordered" evidence="1">
    <location>
        <begin position="68"/>
        <end position="120"/>
    </location>
</feature>
<protein>
    <recommendedName>
        <fullName evidence="4">Mobilization protein</fullName>
    </recommendedName>
</protein>
<proteinExistence type="predicted"/>